<dbReference type="EMBL" id="JACU01000004">
    <property type="protein sequence ID" value="KMS56620.1"/>
    <property type="molecule type" value="Genomic_DNA"/>
</dbReference>
<gene>
    <name evidence="2" type="ORF">V474_14010</name>
</gene>
<evidence type="ECO:0000313" key="3">
    <source>
        <dbReference type="Proteomes" id="UP000052268"/>
    </source>
</evidence>
<proteinExistence type="predicted"/>
<evidence type="ECO:0000256" key="1">
    <source>
        <dbReference type="SAM" id="SignalP"/>
    </source>
</evidence>
<name>A0A0J8AQD0_9SPHN</name>
<dbReference type="PATRIC" id="fig|1114963.3.peg.1613"/>
<dbReference type="Proteomes" id="UP000052268">
    <property type="component" value="Unassembled WGS sequence"/>
</dbReference>
<keyword evidence="1" id="KW-0732">Signal</keyword>
<dbReference type="RefSeq" id="WP_059150960.1">
    <property type="nucleotide sequence ID" value="NZ_KQ130453.1"/>
</dbReference>
<evidence type="ECO:0000313" key="2">
    <source>
        <dbReference type="EMBL" id="KMS56620.1"/>
    </source>
</evidence>
<feature type="chain" id="PRO_5005293769" evidence="1">
    <location>
        <begin position="24"/>
        <end position="163"/>
    </location>
</feature>
<dbReference type="OrthoDB" id="996425at2"/>
<protein>
    <submittedName>
        <fullName evidence="2">Uncharacterized protein</fullName>
    </submittedName>
</protein>
<feature type="signal peptide" evidence="1">
    <location>
        <begin position="1"/>
        <end position="23"/>
    </location>
</feature>
<organism evidence="2 3">
    <name type="scientific">Novosphingobium barchaimii LL02</name>
    <dbReference type="NCBI Taxonomy" id="1114963"/>
    <lineage>
        <taxon>Bacteria</taxon>
        <taxon>Pseudomonadati</taxon>
        <taxon>Pseudomonadota</taxon>
        <taxon>Alphaproteobacteria</taxon>
        <taxon>Sphingomonadales</taxon>
        <taxon>Sphingomonadaceae</taxon>
        <taxon>Novosphingobium</taxon>
    </lineage>
</organism>
<comment type="caution">
    <text evidence="2">The sequence shown here is derived from an EMBL/GenBank/DDBJ whole genome shotgun (WGS) entry which is preliminary data.</text>
</comment>
<sequence>MMKMLPAALFALASLAWAPMALAAPEHRWQTYGNGRFEYTICYPADLMTPAPEADNGDGRTFSAADGAKMLVWGTFNTEELTPPQVMAHETARITREGGRVTYKTYKPGWYALSGTQDGKVFYQRGLSNSVRFVTFRLIYDKASAAKWNPVAARISSCMKGEE</sequence>
<reference evidence="2 3" key="1">
    <citation type="journal article" date="2015" name="G3 (Bethesda)">
        <title>Insights into Ongoing Evolution of the Hexachlorocyclohexane Catabolic Pathway from Comparative Genomics of Ten Sphingomonadaceae Strains.</title>
        <authorList>
            <person name="Pearce S.L."/>
            <person name="Oakeshott J.G."/>
            <person name="Pandey G."/>
        </authorList>
    </citation>
    <scope>NUCLEOTIDE SEQUENCE [LARGE SCALE GENOMIC DNA]</scope>
    <source>
        <strain evidence="2 3">LL02</strain>
    </source>
</reference>
<accession>A0A0J8AQD0</accession>
<dbReference type="AlphaFoldDB" id="A0A0J8AQD0"/>
<keyword evidence="3" id="KW-1185">Reference proteome</keyword>